<evidence type="ECO:0000256" key="1">
    <source>
        <dbReference type="SAM" id="Phobius"/>
    </source>
</evidence>
<feature type="transmembrane region" description="Helical" evidence="1">
    <location>
        <begin position="20"/>
        <end position="37"/>
    </location>
</feature>
<evidence type="ECO:0000313" key="3">
    <source>
        <dbReference type="Proteomes" id="UP000178880"/>
    </source>
</evidence>
<keyword evidence="1" id="KW-1133">Transmembrane helix</keyword>
<accession>A0A1G2CCA1</accession>
<name>A0A1G2CCA1_9BACT</name>
<keyword evidence="1" id="KW-0812">Transmembrane</keyword>
<comment type="caution">
    <text evidence="2">The sequence shown here is derived from an EMBL/GenBank/DDBJ whole genome shotgun (WGS) entry which is preliminary data.</text>
</comment>
<organism evidence="2 3">
    <name type="scientific">Candidatus Liptonbacteria bacterium RIFCSPLOWO2_01_FULL_52_25</name>
    <dbReference type="NCBI Taxonomy" id="1798650"/>
    <lineage>
        <taxon>Bacteria</taxon>
        <taxon>Candidatus Liptoniibacteriota</taxon>
    </lineage>
</organism>
<evidence type="ECO:0008006" key="4">
    <source>
        <dbReference type="Google" id="ProtNLM"/>
    </source>
</evidence>
<proteinExistence type="predicted"/>
<dbReference type="Proteomes" id="UP000178880">
    <property type="component" value="Unassembled WGS sequence"/>
</dbReference>
<feature type="transmembrane region" description="Helical" evidence="1">
    <location>
        <begin position="43"/>
        <end position="60"/>
    </location>
</feature>
<gene>
    <name evidence="2" type="ORF">A2945_04150</name>
</gene>
<dbReference type="EMBL" id="MHLA01000025">
    <property type="protein sequence ID" value="OGY99008.1"/>
    <property type="molecule type" value="Genomic_DNA"/>
</dbReference>
<reference evidence="2 3" key="1">
    <citation type="journal article" date="2016" name="Nat. Commun.">
        <title>Thousands of microbial genomes shed light on interconnected biogeochemical processes in an aquifer system.</title>
        <authorList>
            <person name="Anantharaman K."/>
            <person name="Brown C.T."/>
            <person name="Hug L.A."/>
            <person name="Sharon I."/>
            <person name="Castelle C.J."/>
            <person name="Probst A.J."/>
            <person name="Thomas B.C."/>
            <person name="Singh A."/>
            <person name="Wilkins M.J."/>
            <person name="Karaoz U."/>
            <person name="Brodie E.L."/>
            <person name="Williams K.H."/>
            <person name="Hubbard S.S."/>
            <person name="Banfield J.F."/>
        </authorList>
    </citation>
    <scope>NUCLEOTIDE SEQUENCE [LARGE SCALE GENOMIC DNA]</scope>
</reference>
<protein>
    <recommendedName>
        <fullName evidence="4">DUF5673 domain-containing protein</fullName>
    </recommendedName>
</protein>
<evidence type="ECO:0000313" key="2">
    <source>
        <dbReference type="EMBL" id="OGY99008.1"/>
    </source>
</evidence>
<dbReference type="STRING" id="1798650.A2945_04150"/>
<sequence length="156" mass="18335">MNPFEIKWQAPEFEYREKGVSWYWVSIIIAALLIGVSVWQKNFLFGFFVVLAEILMLSWANRKPSLVEFTLTEKGLSVGGQKFHAYADIESFSAEEYAEQEWPDLYFQFKKRLRTMVKIKTPKARFHEILKALNTFLPQVKHEPSLLDAFEEFVGF</sequence>
<dbReference type="AlphaFoldDB" id="A0A1G2CCA1"/>
<keyword evidence="1" id="KW-0472">Membrane</keyword>